<evidence type="ECO:0000313" key="1">
    <source>
        <dbReference type="EMBL" id="KAG8051559.1"/>
    </source>
</evidence>
<organism evidence="1 2">
    <name type="scientific">Zizania palustris</name>
    <name type="common">Northern wild rice</name>
    <dbReference type="NCBI Taxonomy" id="103762"/>
    <lineage>
        <taxon>Eukaryota</taxon>
        <taxon>Viridiplantae</taxon>
        <taxon>Streptophyta</taxon>
        <taxon>Embryophyta</taxon>
        <taxon>Tracheophyta</taxon>
        <taxon>Spermatophyta</taxon>
        <taxon>Magnoliopsida</taxon>
        <taxon>Liliopsida</taxon>
        <taxon>Poales</taxon>
        <taxon>Poaceae</taxon>
        <taxon>BOP clade</taxon>
        <taxon>Oryzoideae</taxon>
        <taxon>Oryzeae</taxon>
        <taxon>Zizaniinae</taxon>
        <taxon>Zizania</taxon>
    </lineage>
</organism>
<dbReference type="AlphaFoldDB" id="A0A8J5VNQ4"/>
<keyword evidence="2" id="KW-1185">Reference proteome</keyword>
<protein>
    <submittedName>
        <fullName evidence="1">Uncharacterized protein</fullName>
    </submittedName>
</protein>
<accession>A0A8J5VNQ4</accession>
<sequence length="79" mass="9005">MVYTGHFDRYRNGIDKIDFTSYVSVTREECEGKASPKMYDIVDLLPAAACPLPYWQLRVEILVLLQQVCLPILKADLGL</sequence>
<dbReference type="EMBL" id="JAAALK010000288">
    <property type="protein sequence ID" value="KAG8051559.1"/>
    <property type="molecule type" value="Genomic_DNA"/>
</dbReference>
<name>A0A8J5VNQ4_ZIZPA</name>
<reference evidence="1" key="1">
    <citation type="journal article" date="2021" name="bioRxiv">
        <title>Whole Genome Assembly and Annotation of Northern Wild Rice, Zizania palustris L., Supports a Whole Genome Duplication in the Zizania Genus.</title>
        <authorList>
            <person name="Haas M."/>
            <person name="Kono T."/>
            <person name="Macchietto M."/>
            <person name="Millas R."/>
            <person name="McGilp L."/>
            <person name="Shao M."/>
            <person name="Duquette J."/>
            <person name="Hirsch C.N."/>
            <person name="Kimball J."/>
        </authorList>
    </citation>
    <scope>NUCLEOTIDE SEQUENCE</scope>
    <source>
        <tissue evidence="1">Fresh leaf tissue</tissue>
    </source>
</reference>
<comment type="caution">
    <text evidence="1">The sequence shown here is derived from an EMBL/GenBank/DDBJ whole genome shotgun (WGS) entry which is preliminary data.</text>
</comment>
<reference evidence="1" key="2">
    <citation type="submission" date="2021-02" db="EMBL/GenBank/DDBJ databases">
        <authorList>
            <person name="Kimball J.A."/>
            <person name="Haas M.W."/>
            <person name="Macchietto M."/>
            <person name="Kono T."/>
            <person name="Duquette J."/>
            <person name="Shao M."/>
        </authorList>
    </citation>
    <scope>NUCLEOTIDE SEQUENCE</scope>
    <source>
        <tissue evidence="1">Fresh leaf tissue</tissue>
    </source>
</reference>
<dbReference type="Proteomes" id="UP000729402">
    <property type="component" value="Unassembled WGS sequence"/>
</dbReference>
<proteinExistence type="predicted"/>
<evidence type="ECO:0000313" key="2">
    <source>
        <dbReference type="Proteomes" id="UP000729402"/>
    </source>
</evidence>
<feature type="non-terminal residue" evidence="1">
    <location>
        <position position="1"/>
    </location>
</feature>
<gene>
    <name evidence="1" type="ORF">GUJ93_ZPchr0001g29471</name>
</gene>